<dbReference type="PANTHER" id="PTHR21011">
    <property type="entry name" value="MITOCHONDRIAL 28S RIBOSOMAL PROTEIN S6"/>
    <property type="match status" value="1"/>
</dbReference>
<dbReference type="SUPFAM" id="SSF54995">
    <property type="entry name" value="Ribosomal protein S6"/>
    <property type="match status" value="1"/>
</dbReference>
<comment type="caution">
    <text evidence="2">The sequence shown here is derived from an EMBL/GenBank/DDBJ whole genome shotgun (WGS) entry which is preliminary data.</text>
</comment>
<dbReference type="GO" id="GO:0003735">
    <property type="term" value="F:structural constituent of ribosome"/>
    <property type="evidence" value="ECO:0007669"/>
    <property type="project" value="InterPro"/>
</dbReference>
<name>A0A922DPJ3_CARIL</name>
<evidence type="ECO:0000256" key="1">
    <source>
        <dbReference type="SAM" id="MobiDB-lite"/>
    </source>
</evidence>
<dbReference type="EMBL" id="CM031835">
    <property type="protein sequence ID" value="KAG6688289.1"/>
    <property type="molecule type" value="Genomic_DNA"/>
</dbReference>
<dbReference type="GO" id="GO:0005840">
    <property type="term" value="C:ribosome"/>
    <property type="evidence" value="ECO:0007669"/>
    <property type="project" value="InterPro"/>
</dbReference>
<proteinExistence type="predicted"/>
<dbReference type="InterPro" id="IPR035980">
    <property type="entry name" value="Ribosomal_bS6_sf"/>
</dbReference>
<sequence length="202" mass="22277">MASSALTSTLIPPQCPSNPPFLQSPLAQFPCPPAVSFSHSVGLRACPSIKPKSPFFCRIRRDVGFCVKAQTLDFSGSFFEGGFGSDEDPPSPPGPVTTDVEEKEAPQCPPGLRQYETMVVLRPDMSEDERLALTQKYEEVLEAVDVQYMIIYLEILHPSALLLCYPRNGFLGPQDGFSVGLAFLFCFWLNKNLFGNPLTHTL</sequence>
<dbReference type="PANTHER" id="PTHR21011:SF15">
    <property type="entry name" value="SMALL RIBOSOMAL SUBUNIT PROTEIN BS6C"/>
    <property type="match status" value="1"/>
</dbReference>
<protein>
    <submittedName>
        <fullName evidence="2">Uncharacterized protein</fullName>
    </submittedName>
</protein>
<feature type="region of interest" description="Disordered" evidence="1">
    <location>
        <begin position="83"/>
        <end position="107"/>
    </location>
</feature>
<reference evidence="2" key="1">
    <citation type="submission" date="2021-01" db="EMBL/GenBank/DDBJ databases">
        <authorList>
            <person name="Lovell J.T."/>
            <person name="Bentley N."/>
            <person name="Bhattarai G."/>
            <person name="Jenkins J.W."/>
            <person name="Sreedasyam A."/>
            <person name="Alarcon Y."/>
            <person name="Bock C."/>
            <person name="Boston L."/>
            <person name="Carlson J."/>
            <person name="Cervantes K."/>
            <person name="Clermont K."/>
            <person name="Krom N."/>
            <person name="Kubenka K."/>
            <person name="Mamidi S."/>
            <person name="Mattison C."/>
            <person name="Monteros M."/>
            <person name="Pisani C."/>
            <person name="Plott C."/>
            <person name="Rajasekar S."/>
            <person name="Rhein H.S."/>
            <person name="Rohla C."/>
            <person name="Song M."/>
            <person name="Hilaire R.S."/>
            <person name="Shu S."/>
            <person name="Wells L."/>
            <person name="Wang X."/>
            <person name="Webber J."/>
            <person name="Heerema R.J."/>
            <person name="Klein P."/>
            <person name="Conner P."/>
            <person name="Grauke L."/>
            <person name="Grimwood J."/>
            <person name="Schmutz J."/>
            <person name="Randall J.J."/>
        </authorList>
    </citation>
    <scope>NUCLEOTIDE SEQUENCE</scope>
    <source>
        <tissue evidence="2">Leaf</tissue>
    </source>
</reference>
<dbReference type="InterPro" id="IPR000529">
    <property type="entry name" value="Ribosomal_bS6"/>
</dbReference>
<dbReference type="Proteomes" id="UP000811246">
    <property type="component" value="Chromosome 11"/>
</dbReference>
<dbReference type="GO" id="GO:0006412">
    <property type="term" value="P:translation"/>
    <property type="evidence" value="ECO:0007669"/>
    <property type="project" value="InterPro"/>
</dbReference>
<organism evidence="2 3">
    <name type="scientific">Carya illinoinensis</name>
    <name type="common">Pecan</name>
    <dbReference type="NCBI Taxonomy" id="32201"/>
    <lineage>
        <taxon>Eukaryota</taxon>
        <taxon>Viridiplantae</taxon>
        <taxon>Streptophyta</taxon>
        <taxon>Embryophyta</taxon>
        <taxon>Tracheophyta</taxon>
        <taxon>Spermatophyta</taxon>
        <taxon>Magnoliopsida</taxon>
        <taxon>eudicotyledons</taxon>
        <taxon>Gunneridae</taxon>
        <taxon>Pentapetalae</taxon>
        <taxon>rosids</taxon>
        <taxon>fabids</taxon>
        <taxon>Fagales</taxon>
        <taxon>Juglandaceae</taxon>
        <taxon>Carya</taxon>
    </lineage>
</organism>
<evidence type="ECO:0000313" key="3">
    <source>
        <dbReference type="Proteomes" id="UP000811246"/>
    </source>
</evidence>
<accession>A0A922DPJ3</accession>
<gene>
    <name evidence="2" type="ORF">I3842_11G116700</name>
</gene>
<dbReference type="GO" id="GO:0070181">
    <property type="term" value="F:small ribosomal subunit rRNA binding"/>
    <property type="evidence" value="ECO:0007669"/>
    <property type="project" value="TreeGrafter"/>
</dbReference>
<dbReference type="AlphaFoldDB" id="A0A922DPJ3"/>
<evidence type="ECO:0000313" key="2">
    <source>
        <dbReference type="EMBL" id="KAG6688289.1"/>
    </source>
</evidence>